<feature type="transmembrane region" description="Helical" evidence="1">
    <location>
        <begin position="12"/>
        <end position="32"/>
    </location>
</feature>
<evidence type="ECO:0000256" key="1">
    <source>
        <dbReference type="SAM" id="Phobius"/>
    </source>
</evidence>
<organism evidence="2 3">
    <name type="scientific">Enterocloster bolteae (strain ATCC BAA-613 / DSM 15670 / CCUG 46953 / JCM 12243 / WAL 16351)</name>
    <name type="common">Clostridium bolteae</name>
    <dbReference type="NCBI Taxonomy" id="411902"/>
    <lineage>
        <taxon>Bacteria</taxon>
        <taxon>Bacillati</taxon>
        <taxon>Bacillota</taxon>
        <taxon>Clostridia</taxon>
        <taxon>Lachnospirales</taxon>
        <taxon>Lachnospiraceae</taxon>
        <taxon>Enterocloster</taxon>
    </lineage>
</organism>
<name>A8S572_ENTBW</name>
<dbReference type="Proteomes" id="UP000005396">
    <property type="component" value="Unassembled WGS sequence"/>
</dbReference>
<reference evidence="2 3" key="2">
    <citation type="submission" date="2007-09" db="EMBL/GenBank/DDBJ databases">
        <title>Draft genome sequence of Clostridium bolteae (ATCC BAA-613).</title>
        <authorList>
            <person name="Sudarsanam P."/>
            <person name="Ley R."/>
            <person name="Guruge J."/>
            <person name="Turnbaugh P.J."/>
            <person name="Mahowald M."/>
            <person name="Liep D."/>
            <person name="Gordon J."/>
        </authorList>
    </citation>
    <scope>NUCLEOTIDE SEQUENCE [LARGE SCALE GENOMIC DNA]</scope>
    <source>
        <strain evidence="3">ATCC BAA-613 / DSM 15670 / CCUG 46953 / JCM 12243 / WAL 16351</strain>
    </source>
</reference>
<dbReference type="EMBL" id="ABCC02000075">
    <property type="protein sequence ID" value="EDP12560.1"/>
    <property type="molecule type" value="Genomic_DNA"/>
</dbReference>
<keyword evidence="1" id="KW-1133">Transmembrane helix</keyword>
<reference evidence="2 3" key="1">
    <citation type="submission" date="2007-08" db="EMBL/GenBank/DDBJ databases">
        <authorList>
            <person name="Fulton L."/>
            <person name="Clifton S."/>
            <person name="Fulton B."/>
            <person name="Xu J."/>
            <person name="Minx P."/>
            <person name="Pepin K.H."/>
            <person name="Johnson M."/>
            <person name="Thiruvilangam P."/>
            <person name="Bhonagiri V."/>
            <person name="Nash W.E."/>
            <person name="Mardis E.R."/>
            <person name="Wilson R.K."/>
        </authorList>
    </citation>
    <scope>NUCLEOTIDE SEQUENCE [LARGE SCALE GENOMIC DNA]</scope>
    <source>
        <strain evidence="3">ATCC BAA-613 / DSM 15670 / CCUG 46953 / JCM 12243 / WAL 16351</strain>
    </source>
</reference>
<accession>A8S572</accession>
<evidence type="ECO:0000313" key="3">
    <source>
        <dbReference type="Proteomes" id="UP000005396"/>
    </source>
</evidence>
<evidence type="ECO:0000313" key="2">
    <source>
        <dbReference type="EMBL" id="EDP12560.1"/>
    </source>
</evidence>
<dbReference type="AlphaFoldDB" id="A8S572"/>
<dbReference type="HOGENOM" id="CLU_3198030_0_0_9"/>
<keyword evidence="1" id="KW-0812">Transmembrane</keyword>
<keyword evidence="1" id="KW-0472">Membrane</keyword>
<protein>
    <submittedName>
        <fullName evidence="2">Uncharacterized protein</fullName>
    </submittedName>
</protein>
<sequence>MVIPLSKSCSLLDFLVSVMSITCPYIYIYYILSVLSRVFVEYLFG</sequence>
<comment type="caution">
    <text evidence="2">The sequence shown here is derived from an EMBL/GenBank/DDBJ whole genome shotgun (WGS) entry which is preliminary data.</text>
</comment>
<proteinExistence type="predicted"/>
<dbReference type="PaxDb" id="411902-CLOBOL_07122"/>
<gene>
    <name evidence="2" type="ORF">CLOBOL_07122</name>
</gene>